<dbReference type="AlphaFoldDB" id="A0A9P6I1Q3"/>
<evidence type="ECO:0000313" key="2">
    <source>
        <dbReference type="Proteomes" id="UP000781932"/>
    </source>
</evidence>
<proteinExistence type="predicted"/>
<gene>
    <name evidence="1" type="ORF">CkaCkLH20_08160</name>
</gene>
<name>A0A9P6I1Q3_9PEZI</name>
<evidence type="ECO:0008006" key="3">
    <source>
        <dbReference type="Google" id="ProtNLM"/>
    </source>
</evidence>
<evidence type="ECO:0000313" key="1">
    <source>
        <dbReference type="EMBL" id="KAF9874177.1"/>
    </source>
</evidence>
<sequence>MASKTPRQQTLYIPPEVLEIIIGSIDDSHYLPRVWLNFRQVSRVFKNITERVFVQEHLRYSRITNVRLDFFFFTPRGSLISAKDERFDLDFDHLVEDGDRAVYTEKFFSADLEKRHTVGQLRGKATAGDLLDGLRGGWAASHKRATVSNTSCHKLAERPLPHVFSLRGIANDTELPGVNHDFEGLEMSFLWKPALSKLFGEEEHIRRLEEPMFRNIPRGKQEEAYNTRKSHHSIFVCQSNSNIGALNEARRLRRISGLQKNDLTVMERKILFGGRPWLAKESEVLAIRNGFSKSDLTNVKLTALLGTGMENFSGDIEFPAGKDTGGESVVEDGNHKVYPCRVIINNERHFIFDQISSTKG</sequence>
<dbReference type="OrthoDB" id="2997776at2759"/>
<keyword evidence="2" id="KW-1185">Reference proteome</keyword>
<dbReference type="GeneID" id="62163949"/>
<dbReference type="Proteomes" id="UP000781932">
    <property type="component" value="Unassembled WGS sequence"/>
</dbReference>
<protein>
    <recommendedName>
        <fullName evidence="3">F-box domain-containing protein</fullName>
    </recommendedName>
</protein>
<reference evidence="1" key="1">
    <citation type="submission" date="2020-03" db="EMBL/GenBank/DDBJ databases">
        <authorList>
            <person name="He L."/>
        </authorList>
    </citation>
    <scope>NUCLEOTIDE SEQUENCE</scope>
    <source>
        <strain evidence="1">CkLH20</strain>
    </source>
</reference>
<dbReference type="EMBL" id="JAATWM020000027">
    <property type="protein sequence ID" value="KAF9874177.1"/>
    <property type="molecule type" value="Genomic_DNA"/>
</dbReference>
<accession>A0A9P6I1Q3</accession>
<comment type="caution">
    <text evidence="1">The sequence shown here is derived from an EMBL/GenBank/DDBJ whole genome shotgun (WGS) entry which is preliminary data.</text>
</comment>
<dbReference type="RefSeq" id="XP_038743638.1">
    <property type="nucleotide sequence ID" value="XM_038890875.1"/>
</dbReference>
<organism evidence="1 2">
    <name type="scientific">Colletotrichum karsti</name>
    <dbReference type="NCBI Taxonomy" id="1095194"/>
    <lineage>
        <taxon>Eukaryota</taxon>
        <taxon>Fungi</taxon>
        <taxon>Dikarya</taxon>
        <taxon>Ascomycota</taxon>
        <taxon>Pezizomycotina</taxon>
        <taxon>Sordariomycetes</taxon>
        <taxon>Hypocreomycetidae</taxon>
        <taxon>Glomerellales</taxon>
        <taxon>Glomerellaceae</taxon>
        <taxon>Colletotrichum</taxon>
        <taxon>Colletotrichum boninense species complex</taxon>
    </lineage>
</organism>
<reference evidence="1" key="2">
    <citation type="submission" date="2020-11" db="EMBL/GenBank/DDBJ databases">
        <title>Whole genome sequencing of Colletotrichum sp.</title>
        <authorList>
            <person name="Li H."/>
        </authorList>
    </citation>
    <scope>NUCLEOTIDE SEQUENCE</scope>
    <source>
        <strain evidence="1">CkLH20</strain>
    </source>
</reference>